<accession>A0AAD4YXE8</accession>
<comment type="caution">
    <text evidence="2">The sequence shown here is derived from an EMBL/GenBank/DDBJ whole genome shotgun (WGS) entry which is preliminary data.</text>
</comment>
<dbReference type="Gene3D" id="3.30.420.10">
    <property type="entry name" value="Ribonuclease H-like superfamily/Ribonuclease H"/>
    <property type="match status" value="1"/>
</dbReference>
<dbReference type="InterPro" id="IPR016197">
    <property type="entry name" value="Chromo-like_dom_sf"/>
</dbReference>
<organism evidence="2 3">
    <name type="scientific">Prunus dulcis</name>
    <name type="common">Almond</name>
    <name type="synonym">Amygdalus dulcis</name>
    <dbReference type="NCBI Taxonomy" id="3755"/>
    <lineage>
        <taxon>Eukaryota</taxon>
        <taxon>Viridiplantae</taxon>
        <taxon>Streptophyta</taxon>
        <taxon>Embryophyta</taxon>
        <taxon>Tracheophyta</taxon>
        <taxon>Spermatophyta</taxon>
        <taxon>Magnoliopsida</taxon>
        <taxon>eudicotyledons</taxon>
        <taxon>Gunneridae</taxon>
        <taxon>Pentapetalae</taxon>
        <taxon>rosids</taxon>
        <taxon>fabids</taxon>
        <taxon>Rosales</taxon>
        <taxon>Rosaceae</taxon>
        <taxon>Amygdaloideae</taxon>
        <taxon>Amygdaleae</taxon>
        <taxon>Prunus</taxon>
    </lineage>
</organism>
<evidence type="ECO:0000313" key="2">
    <source>
        <dbReference type="EMBL" id="KAI5325942.1"/>
    </source>
</evidence>
<gene>
    <name evidence="2" type="ORF">L3X38_035016</name>
</gene>
<evidence type="ECO:0000313" key="3">
    <source>
        <dbReference type="Proteomes" id="UP001054821"/>
    </source>
</evidence>
<dbReference type="PANTHER" id="PTHR46148">
    <property type="entry name" value="CHROMO DOMAIN-CONTAINING PROTEIN"/>
    <property type="match status" value="1"/>
</dbReference>
<dbReference type="EMBL" id="JAJFAZ020000006">
    <property type="protein sequence ID" value="KAI5325942.1"/>
    <property type="molecule type" value="Genomic_DNA"/>
</dbReference>
<proteinExistence type="predicted"/>
<dbReference type="Pfam" id="PF24626">
    <property type="entry name" value="SH3_Tf2-1"/>
    <property type="match status" value="1"/>
</dbReference>
<dbReference type="InterPro" id="IPR036397">
    <property type="entry name" value="RNaseH_sf"/>
</dbReference>
<dbReference type="PANTHER" id="PTHR46148:SF60">
    <property type="entry name" value="CHROMO DOMAIN-CONTAINING PROTEIN"/>
    <property type="match status" value="1"/>
</dbReference>
<evidence type="ECO:0000259" key="1">
    <source>
        <dbReference type="Pfam" id="PF24626"/>
    </source>
</evidence>
<sequence>MLKACALQFRGDWDEKLPLMEFAYNNSYQVSIGMSPFDALYGRQCRTPVYSDEVGEHRLVVSEDVELTRKQVQIIRERLKIAQDRQKSYADNRRKDLQFEVGDWVFLKLSPWKGVVRFGKRGKLSPRYIGPYEIIERVGPVVYRLALPADLARLHDVFHISMLRKYISDPSHVLEEQPVELEADFTYVEQPVQILDWKTQVLRSREIPLVKVLWRSHTVEEATWEPEDQMREQYLHLFE</sequence>
<dbReference type="AlphaFoldDB" id="A0AAD4YXE8"/>
<feature type="domain" description="Tf2-1-like SH3-like" evidence="1">
    <location>
        <begin position="102"/>
        <end position="166"/>
    </location>
</feature>
<dbReference type="GO" id="GO:0003676">
    <property type="term" value="F:nucleic acid binding"/>
    <property type="evidence" value="ECO:0007669"/>
    <property type="project" value="InterPro"/>
</dbReference>
<name>A0AAD4YXE8_PRUDU</name>
<reference evidence="2 3" key="1">
    <citation type="journal article" date="2022" name="G3 (Bethesda)">
        <title>Whole-genome sequence and methylome profiling of the almond [Prunus dulcis (Mill.) D.A. Webb] cultivar 'Nonpareil'.</title>
        <authorList>
            <person name="D'Amico-Willman K.M."/>
            <person name="Ouma W.Z."/>
            <person name="Meulia T."/>
            <person name="Sideli G.M."/>
            <person name="Gradziel T.M."/>
            <person name="Fresnedo-Ramirez J."/>
        </authorList>
    </citation>
    <scope>NUCLEOTIDE SEQUENCE [LARGE SCALE GENOMIC DNA]</scope>
    <source>
        <strain evidence="2">Clone GOH B32 T37-40</strain>
    </source>
</reference>
<dbReference type="InterPro" id="IPR056924">
    <property type="entry name" value="SH3_Tf2-1"/>
</dbReference>
<keyword evidence="3" id="KW-1185">Reference proteome</keyword>
<dbReference type="Proteomes" id="UP001054821">
    <property type="component" value="Chromosome 6"/>
</dbReference>
<dbReference type="SUPFAM" id="SSF54160">
    <property type="entry name" value="Chromo domain-like"/>
    <property type="match status" value="1"/>
</dbReference>
<protein>
    <recommendedName>
        <fullName evidence="1">Tf2-1-like SH3-like domain-containing protein</fullName>
    </recommendedName>
</protein>